<evidence type="ECO:0000313" key="2">
    <source>
        <dbReference type="EMBL" id="ONM01709.1"/>
    </source>
</evidence>
<feature type="region of interest" description="Disordered" evidence="1">
    <location>
        <begin position="69"/>
        <end position="165"/>
    </location>
</feature>
<feature type="compositionally biased region" description="Acidic residues" evidence="1">
    <location>
        <begin position="72"/>
        <end position="84"/>
    </location>
</feature>
<dbReference type="AlphaFoldDB" id="A0A1D6KEZ0"/>
<proteinExistence type="predicted"/>
<sequence length="251" mass="27445">MRNASEHDGVGRDGDGPRRVHLDRLQGGDVPRRVGGQRPAVQQHDLARQVAILGGEVVLVSHGARRRLAEQQADEEDEEDEVEVVENATACRRPPPLKRPCTLLAAKKQGAFSQPLESRTRTSKEQPLPLPPPPPRVKTTRSSSCSSCALAKSPHPDPRSSSSASAFLATSTSHVAPLGDFRLSVSGRINSRNLLRRKGYDLPNNDHCGPFFWKCWLSLLGKFGDNEIRLSSENLFRLSIPGGPEASDDQI</sequence>
<feature type="compositionally biased region" description="Basic and acidic residues" evidence="1">
    <location>
        <begin position="1"/>
        <end position="32"/>
    </location>
</feature>
<dbReference type="IntAct" id="A0A1D6KEZ0">
    <property type="interactions" value="1"/>
</dbReference>
<accession>A0A1D6KEZ0</accession>
<protein>
    <submittedName>
        <fullName evidence="2">Uncharacterized protein</fullName>
    </submittedName>
</protein>
<gene>
    <name evidence="2" type="ORF">ZEAMMB73_Zm00001d030909</name>
</gene>
<evidence type="ECO:0000256" key="1">
    <source>
        <dbReference type="SAM" id="MobiDB-lite"/>
    </source>
</evidence>
<dbReference type="EMBL" id="CM007647">
    <property type="protein sequence ID" value="ONM01709.1"/>
    <property type="molecule type" value="Genomic_DNA"/>
</dbReference>
<name>A0A1D6KEZ0_MAIZE</name>
<feature type="region of interest" description="Disordered" evidence="1">
    <location>
        <begin position="1"/>
        <end position="43"/>
    </location>
</feature>
<organism evidence="2">
    <name type="scientific">Zea mays</name>
    <name type="common">Maize</name>
    <dbReference type="NCBI Taxonomy" id="4577"/>
    <lineage>
        <taxon>Eukaryota</taxon>
        <taxon>Viridiplantae</taxon>
        <taxon>Streptophyta</taxon>
        <taxon>Embryophyta</taxon>
        <taxon>Tracheophyta</taxon>
        <taxon>Spermatophyta</taxon>
        <taxon>Magnoliopsida</taxon>
        <taxon>Liliopsida</taxon>
        <taxon>Poales</taxon>
        <taxon>Poaceae</taxon>
        <taxon>PACMAD clade</taxon>
        <taxon>Panicoideae</taxon>
        <taxon>Andropogonodae</taxon>
        <taxon>Andropogoneae</taxon>
        <taxon>Tripsacinae</taxon>
        <taxon>Zea</taxon>
    </lineage>
</organism>
<dbReference type="InParanoid" id="A0A1D6KEZ0"/>
<reference evidence="2" key="1">
    <citation type="submission" date="2015-12" db="EMBL/GenBank/DDBJ databases">
        <title>Update maize B73 reference genome by single molecule sequencing technologies.</title>
        <authorList>
            <consortium name="Maize Genome Sequencing Project"/>
            <person name="Ware D."/>
        </authorList>
    </citation>
    <scope>NUCLEOTIDE SEQUENCE [LARGE SCALE GENOMIC DNA]</scope>
    <source>
        <tissue evidence="2">Seedling</tissue>
    </source>
</reference>